<feature type="transmembrane region" description="Helical" evidence="6">
    <location>
        <begin position="6"/>
        <end position="31"/>
    </location>
</feature>
<evidence type="ECO:0000256" key="1">
    <source>
        <dbReference type="ARBA" id="ARBA00004141"/>
    </source>
</evidence>
<evidence type="ECO:0008006" key="9">
    <source>
        <dbReference type="Google" id="ProtNLM"/>
    </source>
</evidence>
<feature type="transmembrane region" description="Helical" evidence="6">
    <location>
        <begin position="38"/>
        <end position="61"/>
    </location>
</feature>
<feature type="region of interest" description="Disordered" evidence="5">
    <location>
        <begin position="253"/>
        <end position="281"/>
    </location>
</feature>
<reference evidence="7" key="1">
    <citation type="journal article" date="2019" name="Plant J.">
        <title>Chlorella vulgaris genome assembly and annotation reveals the molecular basis for metabolic acclimation to high light conditions.</title>
        <authorList>
            <person name="Cecchin M."/>
            <person name="Marcolungo L."/>
            <person name="Rossato M."/>
            <person name="Girolomoni L."/>
            <person name="Cosentino E."/>
            <person name="Cuine S."/>
            <person name="Li-Beisson Y."/>
            <person name="Delledonne M."/>
            <person name="Ballottari M."/>
        </authorList>
    </citation>
    <scope>NUCLEOTIDE SEQUENCE</scope>
    <source>
        <strain evidence="7">211/11P</strain>
    </source>
</reference>
<organism evidence="7 8">
    <name type="scientific">Chlorella vulgaris</name>
    <name type="common">Green alga</name>
    <dbReference type="NCBI Taxonomy" id="3077"/>
    <lineage>
        <taxon>Eukaryota</taxon>
        <taxon>Viridiplantae</taxon>
        <taxon>Chlorophyta</taxon>
        <taxon>core chlorophytes</taxon>
        <taxon>Trebouxiophyceae</taxon>
        <taxon>Chlorellales</taxon>
        <taxon>Chlorellaceae</taxon>
        <taxon>Chlorella clade</taxon>
        <taxon>Chlorella</taxon>
    </lineage>
</organism>
<feature type="transmembrane region" description="Helical" evidence="6">
    <location>
        <begin position="81"/>
        <end position="107"/>
    </location>
</feature>
<feature type="transmembrane region" description="Helical" evidence="6">
    <location>
        <begin position="362"/>
        <end position="384"/>
    </location>
</feature>
<dbReference type="InterPro" id="IPR003689">
    <property type="entry name" value="ZIP"/>
</dbReference>
<feature type="compositionally biased region" description="Low complexity" evidence="5">
    <location>
        <begin position="149"/>
        <end position="160"/>
    </location>
</feature>
<keyword evidence="2 6" id="KW-0812">Transmembrane</keyword>
<sequence length="445" mass="45300">MVATGNVGVAFGLVAAAGMCTTIGAAVVWCASLAQPRLLAGSLGFAAGVMLYVSFAEILMRKSVAAFQSVDVEGGGDINTAFRWSTLCFFGGMVVVAILDRIVHFMADWGARRQMRKGGGGGCSHSHNSTTNLLTHEDQRNARSTRGGAAPADSPPAVASMRKSGALPGSAAVAAGGTPRAGGTPASDAAAKRGASAAALEAGTADGDGDGDDSCSVSTHACELSAPVGSLTEPCDAMTTAVVAASCPDTMAAQADGQRGDGGGGGENTETAQGGSSSRTPPAMVEILEADHHTFMLKKMGLLTALALFVHNFPEGLATFVGALADTKVGVGLAVAIAMHNIPEGICVAMPIYYATGSRWKGFWWAFMSGVSEPIGGLFGYLVLNGNNELSFAIVFGIVAGMMVYISIKELIPTALRYDPKDTLTTTCVIAGMVVMAASLLLFTI</sequence>
<feature type="region of interest" description="Disordered" evidence="5">
    <location>
        <begin position="116"/>
        <end position="192"/>
    </location>
</feature>
<proteinExistence type="predicted"/>
<accession>A0A9D4THB3</accession>
<feature type="compositionally biased region" description="Polar residues" evidence="5">
    <location>
        <begin position="125"/>
        <end position="134"/>
    </location>
</feature>
<dbReference type="EMBL" id="SIDB01000012">
    <property type="protein sequence ID" value="KAI3425360.1"/>
    <property type="molecule type" value="Genomic_DNA"/>
</dbReference>
<dbReference type="GO" id="GO:0005385">
    <property type="term" value="F:zinc ion transmembrane transporter activity"/>
    <property type="evidence" value="ECO:0007669"/>
    <property type="project" value="TreeGrafter"/>
</dbReference>
<dbReference type="PANTHER" id="PTHR11040:SF205">
    <property type="entry name" value="ZINC TRANSPORTER ZUPT"/>
    <property type="match status" value="1"/>
</dbReference>
<evidence type="ECO:0000256" key="4">
    <source>
        <dbReference type="ARBA" id="ARBA00023136"/>
    </source>
</evidence>
<feature type="compositionally biased region" description="Low complexity" evidence="5">
    <location>
        <begin position="171"/>
        <end position="192"/>
    </location>
</feature>
<dbReference type="OrthoDB" id="262547at2759"/>
<evidence type="ECO:0000256" key="3">
    <source>
        <dbReference type="ARBA" id="ARBA00022989"/>
    </source>
</evidence>
<keyword evidence="4 6" id="KW-0472">Membrane</keyword>
<comment type="caution">
    <text evidence="7">The sequence shown here is derived from an EMBL/GenBank/DDBJ whole genome shotgun (WGS) entry which is preliminary data.</text>
</comment>
<feature type="transmembrane region" description="Helical" evidence="6">
    <location>
        <begin position="390"/>
        <end position="412"/>
    </location>
</feature>
<feature type="transmembrane region" description="Helical" evidence="6">
    <location>
        <begin position="424"/>
        <end position="443"/>
    </location>
</feature>
<feature type="transmembrane region" description="Helical" evidence="6">
    <location>
        <begin position="331"/>
        <end position="355"/>
    </location>
</feature>
<dbReference type="PANTHER" id="PTHR11040">
    <property type="entry name" value="ZINC/IRON TRANSPORTER"/>
    <property type="match status" value="1"/>
</dbReference>
<evidence type="ECO:0000313" key="7">
    <source>
        <dbReference type="EMBL" id="KAI3425360.1"/>
    </source>
</evidence>
<dbReference type="Proteomes" id="UP001055712">
    <property type="component" value="Unassembled WGS sequence"/>
</dbReference>
<evidence type="ECO:0000256" key="6">
    <source>
        <dbReference type="SAM" id="Phobius"/>
    </source>
</evidence>
<evidence type="ECO:0000256" key="2">
    <source>
        <dbReference type="ARBA" id="ARBA00022692"/>
    </source>
</evidence>
<gene>
    <name evidence="7" type="ORF">D9Q98_009124</name>
</gene>
<feature type="transmembrane region" description="Helical" evidence="6">
    <location>
        <begin position="302"/>
        <end position="325"/>
    </location>
</feature>
<dbReference type="AlphaFoldDB" id="A0A9D4THB3"/>
<evidence type="ECO:0000256" key="5">
    <source>
        <dbReference type="SAM" id="MobiDB-lite"/>
    </source>
</evidence>
<comment type="subcellular location">
    <subcellularLocation>
        <location evidence="1">Membrane</location>
        <topology evidence="1">Multi-pass membrane protein</topology>
    </subcellularLocation>
</comment>
<reference evidence="7" key="2">
    <citation type="submission" date="2020-11" db="EMBL/GenBank/DDBJ databases">
        <authorList>
            <person name="Cecchin M."/>
            <person name="Marcolungo L."/>
            <person name="Rossato M."/>
            <person name="Girolomoni L."/>
            <person name="Cosentino E."/>
            <person name="Cuine S."/>
            <person name="Li-Beisson Y."/>
            <person name="Delledonne M."/>
            <person name="Ballottari M."/>
        </authorList>
    </citation>
    <scope>NUCLEOTIDE SEQUENCE</scope>
    <source>
        <strain evidence="7">211/11P</strain>
        <tissue evidence="7">Whole cell</tissue>
    </source>
</reference>
<name>A0A9D4THB3_CHLVU</name>
<keyword evidence="3 6" id="KW-1133">Transmembrane helix</keyword>
<dbReference type="Pfam" id="PF02535">
    <property type="entry name" value="Zip"/>
    <property type="match status" value="1"/>
</dbReference>
<dbReference type="GO" id="GO:0016020">
    <property type="term" value="C:membrane"/>
    <property type="evidence" value="ECO:0007669"/>
    <property type="project" value="UniProtKB-SubCell"/>
</dbReference>
<keyword evidence="8" id="KW-1185">Reference proteome</keyword>
<protein>
    <recommendedName>
        <fullName evidence="9">Zinc transporter</fullName>
    </recommendedName>
</protein>
<evidence type="ECO:0000313" key="8">
    <source>
        <dbReference type="Proteomes" id="UP001055712"/>
    </source>
</evidence>